<dbReference type="Proteomes" id="UP000515156">
    <property type="component" value="Chromosome 8"/>
</dbReference>
<proteinExistence type="predicted"/>
<reference evidence="2" key="1">
    <citation type="submission" date="2025-08" db="UniProtKB">
        <authorList>
            <consortium name="RefSeq"/>
        </authorList>
    </citation>
    <scope>IDENTIFICATION</scope>
</reference>
<dbReference type="PANTHER" id="PTHR21533">
    <property type="entry name" value="LEUCINE-RICH PROTEIN"/>
    <property type="match status" value="1"/>
</dbReference>
<dbReference type="InterPro" id="IPR028118">
    <property type="entry name" value="Chibby_fam"/>
</dbReference>
<gene>
    <name evidence="2" type="primary">CBY3</name>
</gene>
<dbReference type="PANTHER" id="PTHR21533:SF17">
    <property type="entry name" value="PROTEIN CHIBBY HOMOLOG 3"/>
    <property type="match status" value="1"/>
</dbReference>
<sequence>MDIAINFNPYLIRSLRKFHPKRSPLRRANSASTFYLLNHKARLEELGLEYGPPSVRLNGMKYVFKNGTWVNESQNYPAKPSYKKLLAKNKALIEQNNYLKLQMELLMDMLTEATAQLHTLEDKLGSKIYLKSKGMKEPRRILMLQSKE</sequence>
<dbReference type="OrthoDB" id="2145765at2759"/>
<dbReference type="CTD" id="646019"/>
<protein>
    <submittedName>
        <fullName evidence="2">Protein chibby homolog 3</fullName>
    </submittedName>
</protein>
<accession>A0A6P7YPK4</accession>
<name>A0A6P7YPK4_9AMPH</name>
<dbReference type="InParanoid" id="A0A6P7YPK4"/>
<dbReference type="RefSeq" id="XP_030066943.1">
    <property type="nucleotide sequence ID" value="XM_030211083.1"/>
</dbReference>
<dbReference type="AlphaFoldDB" id="A0A6P7YPK4"/>
<keyword evidence="1" id="KW-1185">Reference proteome</keyword>
<evidence type="ECO:0000313" key="1">
    <source>
        <dbReference type="Proteomes" id="UP000515156"/>
    </source>
</evidence>
<evidence type="ECO:0000313" key="2">
    <source>
        <dbReference type="RefSeq" id="XP_030066943.1"/>
    </source>
</evidence>
<organism evidence="1 2">
    <name type="scientific">Microcaecilia unicolor</name>
    <dbReference type="NCBI Taxonomy" id="1415580"/>
    <lineage>
        <taxon>Eukaryota</taxon>
        <taxon>Metazoa</taxon>
        <taxon>Chordata</taxon>
        <taxon>Craniata</taxon>
        <taxon>Vertebrata</taxon>
        <taxon>Euteleostomi</taxon>
        <taxon>Amphibia</taxon>
        <taxon>Gymnophiona</taxon>
        <taxon>Siphonopidae</taxon>
        <taxon>Microcaecilia</taxon>
    </lineage>
</organism>
<dbReference type="CDD" id="cd07429">
    <property type="entry name" value="Cby_like"/>
    <property type="match status" value="1"/>
</dbReference>
<dbReference type="KEGG" id="muo:115475401"/>
<dbReference type="GeneID" id="115475401"/>
<dbReference type="Pfam" id="PF14645">
    <property type="entry name" value="Chibby"/>
    <property type="match status" value="1"/>
</dbReference>